<sequence>MRLRSREAVPDHWRRALRLSLAVGLLGAVGFNLVSRPSYERGPAVPVVKWALITLPVVTMPLLGKTSQVGAERILGTILGGALGFLASAVATNWWTLQANEADDMFLAAAAACAAFVSVLAGKRFGLDLSARLFVVAFLIVSLNAQQGKDPFLVALTRIGGIAGGVATMLLMSVLVLPKSASVESLRTLRKALAKLREINSVAWGTHLPGPAAAQQRAPPGRPPAAFKRGAAGDAALREPLLRVAEDDGDLEAGAAAAGASSEGAAVLTPAEHEAALLKSEKALTELYALLDDLEEQLGLAQKEAWVCSCGGRPFLLPGVPHFGVNSRHMPWAELRSMAVAIRRVARLLNTALFTLDGFQQQLREVLGPLYPTGLLPQLAASADAAIQELHDAFPRRQVVRALRRYRTHTAARSSWARLIDAALHPSATTQAAEQQGAMAGGAGNAPGADDAPNGAVALAEGAAAAAIPVGSPARSPVHAREPSLANWLRRVSSSALGGASEAAAATAAAPAALVASGAAEPSSSSGGGVGGWLRRLSSLRGGTDNGSAAAPAEAGAAGDGAPGGSEGDGSRPPSRPGSAASLHGSPFKAAAARERPGLPAVLDPSGEEAAAAAAAHAGAGAGDEPRGSDGGDAVLLSRASALALDGRGSAGVPLSLFPETPEGRLAQVSWYSFNFLCEELAEQLGDLHSAANAVLRKLPAMLLADSAAAAALLALVPAAVPQAADDAAGAAAGSTSPEHPLLTMLRRRFRLPGPRTETKPLLQPGAGRAGGRRLQQLTTSECGCTYFPDTTLRSRPPHIHSKSVSSSERNVSAFVPEDCCEECRQAPFECKFWQLDVTEGSKEARHKAVWVLQAPAPPLPPPPPPTTPAPPAPPPPPDGSMVDPTKQTGIGASPLSGPTIFAECAERGDLGCSGLLGVPRPQPLNDYRLLFMIKMGLDSYMKQNKVYDVCGSDYRLYASPLIKFTKACIQKVNGHNWFLSVRIGYPCFGDPRKVNGKIVGYPAFGRWRVHSLYV</sequence>
<keyword evidence="7 11" id="KW-0472">Membrane</keyword>
<feature type="region of interest" description="Disordered" evidence="10">
    <location>
        <begin position="427"/>
        <end position="454"/>
    </location>
</feature>
<proteinExistence type="inferred from homology"/>
<evidence type="ECO:0000256" key="5">
    <source>
        <dbReference type="ARBA" id="ARBA00022989"/>
    </source>
</evidence>
<feature type="region of interest" description="Disordered" evidence="10">
    <location>
        <begin position="855"/>
        <end position="890"/>
    </location>
</feature>
<evidence type="ECO:0000256" key="2">
    <source>
        <dbReference type="ARBA" id="ARBA00007079"/>
    </source>
</evidence>
<evidence type="ECO:0000256" key="8">
    <source>
        <dbReference type="ARBA" id="ARBA00023303"/>
    </source>
</evidence>
<evidence type="ECO:0000256" key="11">
    <source>
        <dbReference type="SAM" id="Phobius"/>
    </source>
</evidence>
<evidence type="ECO:0000256" key="1">
    <source>
        <dbReference type="ARBA" id="ARBA00004141"/>
    </source>
</evidence>
<comment type="similarity">
    <text evidence="2">Belongs to the aromatic acid exporter (TC 2.A.85) family.</text>
</comment>
<dbReference type="EMBL" id="LHPF02000005">
    <property type="protein sequence ID" value="PSC74075.1"/>
    <property type="molecule type" value="Genomic_DNA"/>
</dbReference>
<keyword evidence="9" id="KW-0175">Coiled coil</keyword>
<evidence type="ECO:0000313" key="12">
    <source>
        <dbReference type="EMBL" id="PSC74075.1"/>
    </source>
</evidence>
<feature type="transmembrane region" description="Helical" evidence="11">
    <location>
        <begin position="16"/>
        <end position="35"/>
    </location>
</feature>
<feature type="region of interest" description="Disordered" evidence="10">
    <location>
        <begin position="541"/>
        <end position="592"/>
    </location>
</feature>
<keyword evidence="5 11" id="KW-1133">Transmembrane helix</keyword>
<organism evidence="12 13">
    <name type="scientific">Micractinium conductrix</name>
    <dbReference type="NCBI Taxonomy" id="554055"/>
    <lineage>
        <taxon>Eukaryota</taxon>
        <taxon>Viridiplantae</taxon>
        <taxon>Chlorophyta</taxon>
        <taxon>core chlorophytes</taxon>
        <taxon>Trebouxiophyceae</taxon>
        <taxon>Chlorellales</taxon>
        <taxon>Chlorellaceae</taxon>
        <taxon>Chlorella clade</taxon>
        <taxon>Micractinium</taxon>
    </lineage>
</organism>
<feature type="region of interest" description="Disordered" evidence="10">
    <location>
        <begin position="613"/>
        <end position="633"/>
    </location>
</feature>
<reference evidence="12 13" key="1">
    <citation type="journal article" date="2018" name="Plant J.">
        <title>Genome sequences of Chlorella sorokiniana UTEX 1602 and Micractinium conductrix SAG 241.80: implications to maltose excretion by a green alga.</title>
        <authorList>
            <person name="Arriola M.B."/>
            <person name="Velmurugan N."/>
            <person name="Zhang Y."/>
            <person name="Plunkett M.H."/>
            <person name="Hondzo H."/>
            <person name="Barney B.M."/>
        </authorList>
    </citation>
    <scope>NUCLEOTIDE SEQUENCE [LARGE SCALE GENOMIC DNA]</scope>
    <source>
        <strain evidence="12 13">SAG 241.80</strain>
    </source>
</reference>
<feature type="compositionally biased region" description="Low complexity" evidence="10">
    <location>
        <begin position="541"/>
        <end position="557"/>
    </location>
</feature>
<comment type="subcellular location">
    <subcellularLocation>
        <location evidence="1">Membrane</location>
        <topology evidence="1">Multi-pass membrane protein</topology>
    </subcellularLocation>
</comment>
<dbReference type="OrthoDB" id="510772at2759"/>
<evidence type="ECO:0000256" key="10">
    <source>
        <dbReference type="SAM" id="MobiDB-lite"/>
    </source>
</evidence>
<gene>
    <name evidence="12" type="ORF">C2E20_2811</name>
</gene>
<keyword evidence="6" id="KW-0406">Ion transport</keyword>
<name>A0A2P6VJ00_9CHLO</name>
<evidence type="ECO:0000256" key="3">
    <source>
        <dbReference type="ARBA" id="ARBA00022448"/>
    </source>
</evidence>
<keyword evidence="4 11" id="KW-0812">Transmembrane</keyword>
<accession>A0A2P6VJ00</accession>
<feature type="coiled-coil region" evidence="9">
    <location>
        <begin position="277"/>
        <end position="304"/>
    </location>
</feature>
<feature type="compositionally biased region" description="Low complexity" evidence="10">
    <location>
        <begin position="428"/>
        <end position="438"/>
    </location>
</feature>
<dbReference type="GO" id="GO:0015743">
    <property type="term" value="P:malate transport"/>
    <property type="evidence" value="ECO:0007669"/>
    <property type="project" value="InterPro"/>
</dbReference>
<dbReference type="InterPro" id="IPR020966">
    <property type="entry name" value="ALMT"/>
</dbReference>
<feature type="compositionally biased region" description="Low complexity" evidence="10">
    <location>
        <begin position="571"/>
        <end position="582"/>
    </location>
</feature>
<feature type="transmembrane region" description="Helical" evidence="11">
    <location>
        <begin position="47"/>
        <end position="63"/>
    </location>
</feature>
<feature type="compositionally biased region" description="Pro residues" evidence="10">
    <location>
        <begin position="856"/>
        <end position="879"/>
    </location>
</feature>
<dbReference type="Proteomes" id="UP000239649">
    <property type="component" value="Unassembled WGS sequence"/>
</dbReference>
<keyword evidence="8" id="KW-0407">Ion channel</keyword>
<feature type="transmembrane region" description="Helical" evidence="11">
    <location>
        <begin position="75"/>
        <end position="94"/>
    </location>
</feature>
<dbReference type="PANTHER" id="PTHR31086">
    <property type="entry name" value="ALUMINUM-ACTIVATED MALATE TRANSPORTER 10"/>
    <property type="match status" value="1"/>
</dbReference>
<dbReference type="Pfam" id="PF11744">
    <property type="entry name" value="ALMT"/>
    <property type="match status" value="1"/>
</dbReference>
<evidence type="ECO:0000256" key="4">
    <source>
        <dbReference type="ARBA" id="ARBA00022692"/>
    </source>
</evidence>
<evidence type="ECO:0000256" key="6">
    <source>
        <dbReference type="ARBA" id="ARBA00023065"/>
    </source>
</evidence>
<keyword evidence="13" id="KW-1185">Reference proteome</keyword>
<feature type="compositionally biased region" description="Gly residues" evidence="10">
    <location>
        <begin position="558"/>
        <end position="568"/>
    </location>
</feature>
<keyword evidence="3" id="KW-0813">Transport</keyword>
<evidence type="ECO:0000256" key="7">
    <source>
        <dbReference type="ARBA" id="ARBA00023136"/>
    </source>
</evidence>
<feature type="transmembrane region" description="Helical" evidence="11">
    <location>
        <begin position="106"/>
        <end position="122"/>
    </location>
</feature>
<dbReference type="STRING" id="554055.A0A2P6VJ00"/>
<comment type="caution">
    <text evidence="12">The sequence shown here is derived from an EMBL/GenBank/DDBJ whole genome shotgun (WGS) entry which is preliminary data.</text>
</comment>
<evidence type="ECO:0000256" key="9">
    <source>
        <dbReference type="SAM" id="Coils"/>
    </source>
</evidence>
<evidence type="ECO:0000313" key="13">
    <source>
        <dbReference type="Proteomes" id="UP000239649"/>
    </source>
</evidence>
<feature type="transmembrane region" description="Helical" evidence="11">
    <location>
        <begin position="152"/>
        <end position="177"/>
    </location>
</feature>
<dbReference type="AlphaFoldDB" id="A0A2P6VJ00"/>
<dbReference type="GO" id="GO:0034220">
    <property type="term" value="P:monoatomic ion transmembrane transport"/>
    <property type="evidence" value="ECO:0007669"/>
    <property type="project" value="UniProtKB-KW"/>
</dbReference>
<dbReference type="GO" id="GO:0016020">
    <property type="term" value="C:membrane"/>
    <property type="evidence" value="ECO:0007669"/>
    <property type="project" value="UniProtKB-SubCell"/>
</dbReference>
<protein>
    <submittedName>
        <fullName evidence="12">Aluminum-activated malate transporter 10</fullName>
    </submittedName>
</protein>